<dbReference type="Proteomes" id="UP000664991">
    <property type="component" value="Unassembled WGS sequence"/>
</dbReference>
<dbReference type="AlphaFoldDB" id="A0A836CS22"/>
<evidence type="ECO:0000313" key="2">
    <source>
        <dbReference type="Proteomes" id="UP000664991"/>
    </source>
</evidence>
<accession>A0A836CS22</accession>
<evidence type="ECO:0000313" key="1">
    <source>
        <dbReference type="EMBL" id="KAG5196902.1"/>
    </source>
</evidence>
<reference evidence="1 2" key="1">
    <citation type="submission" date="2020-12" db="EMBL/GenBank/DDBJ databases">
        <title>De novo assembly of Tibetan sheep genome.</title>
        <authorList>
            <person name="Li X."/>
        </authorList>
    </citation>
    <scope>NUCLEOTIDE SEQUENCE [LARGE SCALE GENOMIC DNA]</scope>
    <source>
        <tissue evidence="1">Heart</tissue>
    </source>
</reference>
<name>A0A836CS22_SHEEP</name>
<comment type="caution">
    <text evidence="1">The sequence shown here is derived from an EMBL/GenBank/DDBJ whole genome shotgun (WGS) entry which is preliminary data.</text>
</comment>
<proteinExistence type="predicted"/>
<dbReference type="EMBL" id="JAEMGP010000020">
    <property type="protein sequence ID" value="KAG5196902.1"/>
    <property type="molecule type" value="Genomic_DNA"/>
</dbReference>
<protein>
    <submittedName>
        <fullName evidence="1">Uncharacterized protein</fullName>
    </submittedName>
</protein>
<gene>
    <name evidence="1" type="ORF">JEQ12_010356</name>
</gene>
<sequence>MEDEESRPSGGRDGAAKPVVLAQVTDSSTFLPASGMTCLENGEDSTWSLLPAVIRLFEFSNSTKRT</sequence>
<organism evidence="1 2">
    <name type="scientific">Ovis aries</name>
    <name type="common">Sheep</name>
    <dbReference type="NCBI Taxonomy" id="9940"/>
    <lineage>
        <taxon>Eukaryota</taxon>
        <taxon>Metazoa</taxon>
        <taxon>Chordata</taxon>
        <taxon>Craniata</taxon>
        <taxon>Vertebrata</taxon>
        <taxon>Euteleostomi</taxon>
        <taxon>Mammalia</taxon>
        <taxon>Eutheria</taxon>
        <taxon>Laurasiatheria</taxon>
        <taxon>Artiodactyla</taxon>
        <taxon>Ruminantia</taxon>
        <taxon>Pecora</taxon>
        <taxon>Bovidae</taxon>
        <taxon>Caprinae</taxon>
        <taxon>Ovis</taxon>
    </lineage>
</organism>